<reference evidence="2" key="1">
    <citation type="submission" date="2022-04" db="EMBL/GenBank/DDBJ databases">
        <title>Xanthomonas prunicola pv. tritici, a pathogen causing a previously unreported foliar disease of wheat.</title>
        <authorList>
            <person name="Clavijo F."/>
            <person name="Curland R.D."/>
            <person name="Dill-Macky R."/>
            <person name="Pereyra S."/>
            <person name="Roman-Reyna V."/>
            <person name="Siri M.I."/>
        </authorList>
    </citation>
    <scope>NUCLEOTIDE SEQUENCE</scope>
    <source>
        <strain evidence="2">CIX249</strain>
    </source>
</reference>
<evidence type="ECO:0000313" key="2">
    <source>
        <dbReference type="EMBL" id="UXA66037.1"/>
    </source>
</evidence>
<feature type="transmembrane region" description="Helical" evidence="1">
    <location>
        <begin position="12"/>
        <end position="33"/>
    </location>
</feature>
<keyword evidence="1" id="KW-1133">Transmembrane helix</keyword>
<name>A0A9Q9J2R7_9XANT</name>
<sequence length="218" mass="24527">MARAPESKRIDRDALIVSVIAFGFGALFAWALIDPPVALTAAPKVVGSATPQPSEWPAWVQAIMSVITLAGAVFIPRWIDAQKRLDGAEQYVIFTKHLLEKAEALKEELGDRYSRRGLHMWGHGAEWSSVADGAKELELSNLPHANYLSTWLQIREMAIRISDYYEASLGSSDPEEPDDDYMLDGYLYRLRNLHNDLIEIDIAVRGNRGYKKVRVEDE</sequence>
<evidence type="ECO:0008006" key="4">
    <source>
        <dbReference type="Google" id="ProtNLM"/>
    </source>
</evidence>
<evidence type="ECO:0000256" key="1">
    <source>
        <dbReference type="SAM" id="Phobius"/>
    </source>
</evidence>
<dbReference type="AlphaFoldDB" id="A0A9Q9J2R7"/>
<dbReference type="EMBL" id="CP096142">
    <property type="protein sequence ID" value="UXA66037.1"/>
    <property type="molecule type" value="Genomic_DNA"/>
</dbReference>
<protein>
    <recommendedName>
        <fullName evidence="4">DUF4760 domain-containing protein</fullName>
    </recommendedName>
</protein>
<proteinExistence type="predicted"/>
<dbReference type="GeneID" id="75150296"/>
<organism evidence="2 3">
    <name type="scientific">Xanthomonas prunicola</name>
    <dbReference type="NCBI Taxonomy" id="2053930"/>
    <lineage>
        <taxon>Bacteria</taxon>
        <taxon>Pseudomonadati</taxon>
        <taxon>Pseudomonadota</taxon>
        <taxon>Gammaproteobacteria</taxon>
        <taxon>Lysobacterales</taxon>
        <taxon>Lysobacteraceae</taxon>
        <taxon>Xanthomonas</taxon>
    </lineage>
</organism>
<feature type="transmembrane region" description="Helical" evidence="1">
    <location>
        <begin position="56"/>
        <end position="75"/>
    </location>
</feature>
<evidence type="ECO:0000313" key="3">
    <source>
        <dbReference type="Proteomes" id="UP001058381"/>
    </source>
</evidence>
<keyword evidence="1" id="KW-0812">Transmembrane</keyword>
<dbReference type="RefSeq" id="WP_260807875.1">
    <property type="nucleotide sequence ID" value="NZ_CP096142.1"/>
</dbReference>
<gene>
    <name evidence="2" type="ORF">M0D43_03050</name>
</gene>
<accession>A0A9Q9J2R7</accession>
<keyword evidence="1" id="KW-0472">Membrane</keyword>
<dbReference type="Proteomes" id="UP001058381">
    <property type="component" value="Chromosome"/>
</dbReference>